<name>A0A2U1V2Z8_9PROT</name>
<evidence type="ECO:0000256" key="3">
    <source>
        <dbReference type="ARBA" id="ARBA00023143"/>
    </source>
</evidence>
<dbReference type="GO" id="GO:0009424">
    <property type="term" value="C:bacterial-type flagellum hook"/>
    <property type="evidence" value="ECO:0007669"/>
    <property type="project" value="TreeGrafter"/>
</dbReference>
<feature type="compositionally biased region" description="Low complexity" evidence="5">
    <location>
        <begin position="47"/>
        <end position="57"/>
    </location>
</feature>
<dbReference type="InterPro" id="IPR037925">
    <property type="entry name" value="FlgE/F/G-like"/>
</dbReference>
<dbReference type="GO" id="GO:0009425">
    <property type="term" value="C:bacterial-type flagellum basal body"/>
    <property type="evidence" value="ECO:0007669"/>
    <property type="project" value="UniProtKB-SubCell"/>
</dbReference>
<dbReference type="Proteomes" id="UP000245048">
    <property type="component" value="Unassembled WGS sequence"/>
</dbReference>
<feature type="compositionally biased region" description="Low complexity" evidence="5">
    <location>
        <begin position="13"/>
        <end position="22"/>
    </location>
</feature>
<dbReference type="GO" id="GO:0071978">
    <property type="term" value="P:bacterial-type flagellum-dependent swarming motility"/>
    <property type="evidence" value="ECO:0007669"/>
    <property type="project" value="TreeGrafter"/>
</dbReference>
<comment type="function">
    <text evidence="4">A flexible structure which links the flagellar filament to the drive apparatus in the basal body.</text>
</comment>
<dbReference type="GO" id="GO:0005829">
    <property type="term" value="C:cytosol"/>
    <property type="evidence" value="ECO:0007669"/>
    <property type="project" value="TreeGrafter"/>
</dbReference>
<feature type="region of interest" description="Disordered" evidence="5">
    <location>
        <begin position="159"/>
        <end position="190"/>
    </location>
</feature>
<evidence type="ECO:0000259" key="6">
    <source>
        <dbReference type="Pfam" id="PF00460"/>
    </source>
</evidence>
<dbReference type="OrthoDB" id="8372879at2"/>
<dbReference type="NCBIfam" id="TIGR03506">
    <property type="entry name" value="FlgEFG_subfam"/>
    <property type="match status" value="1"/>
</dbReference>
<dbReference type="SUPFAM" id="SSF117143">
    <property type="entry name" value="Flagellar hook protein flgE"/>
    <property type="match status" value="1"/>
</dbReference>
<sequence>MPAMSWGKGGAATAGSAAPSAGPGDGKEACGAGGRAVPARPRGWPRPGSAWPASCASGAGGGGTGSAAGSGSQAATTGAAPGAGAGGSCGGASSDSGKPFRPGAAPFGPAGAVPAAGASPSAANNAANAPSAPAALAPEGQEGGVGSAAMAGIMGVGLEGSRSLPSKSGARARPAPPGPRTLPHGAATRQKLPAARQSLPPGPGTAAHPARRQAGMAVATALPHPGRGIAAQAPGPLQGTPRMSLFGSMTTAISGMNAQARALGHISDNVANSQTIGFKRTDTSFANLLTQSNERTHAPSAVVATPSATVSLQGSVETVENPLSLALSGNGLFSVAQAAGRNADGSLTFDTQPLFTRAGDFRKDSSGYLVNGSGYALQGWAANAAGEAQQGVLAPVRISDAPLPATATRTVTLNASLPKGAAAPIQSQVQIYNAAGEQQTVNLTWTRTADNAWNVAGTTAEGAALGEANLAFDANTGALTNNPPQAVLGAGDAALTLNLANLAQGPVAAYEQRSVTVDGSRAGAFRSASIRDNGDVVVSYDNGQSRTVAKVPVVTFTNPDALQRMDGQAFGMTAEAGTMQVQAAGTQGAGTLSSSAVERSNVDIAAEFSKLVVAQRAYTANTRVVTTSDEMLNETINMRR</sequence>
<organism evidence="8 9">
    <name type="scientific">Teichococcus aestuarii</name>
    <dbReference type="NCBI Taxonomy" id="568898"/>
    <lineage>
        <taxon>Bacteria</taxon>
        <taxon>Pseudomonadati</taxon>
        <taxon>Pseudomonadota</taxon>
        <taxon>Alphaproteobacteria</taxon>
        <taxon>Acetobacterales</taxon>
        <taxon>Roseomonadaceae</taxon>
        <taxon>Roseomonas</taxon>
    </lineage>
</organism>
<evidence type="ECO:0000256" key="4">
    <source>
        <dbReference type="RuleBase" id="RU362116"/>
    </source>
</evidence>
<evidence type="ECO:0000256" key="1">
    <source>
        <dbReference type="ARBA" id="ARBA00004117"/>
    </source>
</evidence>
<evidence type="ECO:0000313" key="8">
    <source>
        <dbReference type="EMBL" id="PWC28253.1"/>
    </source>
</evidence>
<feature type="compositionally biased region" description="Low complexity" evidence="5">
    <location>
        <begin position="91"/>
        <end position="138"/>
    </location>
</feature>
<accession>A0A2U1V2Z8</accession>
<keyword evidence="3 4" id="KW-0975">Bacterial flagellum</keyword>
<feature type="compositionally biased region" description="Gly residues" evidence="5">
    <location>
        <begin position="81"/>
        <end position="90"/>
    </location>
</feature>
<proteinExistence type="inferred from homology"/>
<dbReference type="Pfam" id="PF00460">
    <property type="entry name" value="Flg_bb_rod"/>
    <property type="match status" value="1"/>
</dbReference>
<comment type="subcellular location">
    <subcellularLocation>
        <location evidence="1 4">Bacterial flagellum basal body</location>
    </subcellularLocation>
</comment>
<dbReference type="InterPro" id="IPR001444">
    <property type="entry name" value="Flag_bb_rod_N"/>
</dbReference>
<evidence type="ECO:0000313" key="9">
    <source>
        <dbReference type="Proteomes" id="UP000245048"/>
    </source>
</evidence>
<comment type="caution">
    <text evidence="8">The sequence shown here is derived from an EMBL/GenBank/DDBJ whole genome shotgun (WGS) entry which is preliminary data.</text>
</comment>
<protein>
    <recommendedName>
        <fullName evidence="4">Flagellar hook protein FlgE</fullName>
    </recommendedName>
</protein>
<dbReference type="Gene3D" id="2.60.98.20">
    <property type="entry name" value="Flagellar hook protein FlgE"/>
    <property type="match status" value="1"/>
</dbReference>
<dbReference type="PANTHER" id="PTHR30435">
    <property type="entry name" value="FLAGELLAR PROTEIN"/>
    <property type="match status" value="1"/>
</dbReference>
<dbReference type="AlphaFoldDB" id="A0A2U1V2Z8"/>
<feature type="domain" description="Flagellar basal-body/hook protein C-terminal" evidence="7">
    <location>
        <begin position="594"/>
        <end position="638"/>
    </location>
</feature>
<feature type="region of interest" description="Disordered" evidence="5">
    <location>
        <begin position="1"/>
        <end position="145"/>
    </location>
</feature>
<dbReference type="EMBL" id="PDOA01000008">
    <property type="protein sequence ID" value="PWC28253.1"/>
    <property type="molecule type" value="Genomic_DNA"/>
</dbReference>
<keyword evidence="9" id="KW-1185">Reference proteome</keyword>
<dbReference type="PANTHER" id="PTHR30435:SF1">
    <property type="entry name" value="FLAGELLAR HOOK PROTEIN FLGE"/>
    <property type="match status" value="1"/>
</dbReference>
<gene>
    <name evidence="8" type="ORF">CR165_13240</name>
</gene>
<feature type="compositionally biased region" description="Low complexity" evidence="5">
    <location>
        <begin position="69"/>
        <end position="80"/>
    </location>
</feature>
<dbReference type="Pfam" id="PF06429">
    <property type="entry name" value="Flg_bbr_C"/>
    <property type="match status" value="1"/>
</dbReference>
<feature type="compositionally biased region" description="Gly residues" evidence="5">
    <location>
        <begin position="58"/>
        <end position="68"/>
    </location>
</feature>
<evidence type="ECO:0000256" key="5">
    <source>
        <dbReference type="SAM" id="MobiDB-lite"/>
    </source>
</evidence>
<reference evidence="9" key="1">
    <citation type="submission" date="2017-10" db="EMBL/GenBank/DDBJ databases">
        <authorList>
            <person name="Toshchakov S.V."/>
            <person name="Goeva M.A."/>
        </authorList>
    </citation>
    <scope>NUCLEOTIDE SEQUENCE [LARGE SCALE GENOMIC DNA]</scope>
    <source>
        <strain evidence="9">JR1/69-1-13</strain>
    </source>
</reference>
<dbReference type="InterPro" id="IPR020013">
    <property type="entry name" value="Flagellar_FlgE/F/G"/>
</dbReference>
<dbReference type="InterPro" id="IPR010930">
    <property type="entry name" value="Flg_bb/hook_C_dom"/>
</dbReference>
<dbReference type="InterPro" id="IPR037058">
    <property type="entry name" value="Falgellar_hook_FlgE_sf"/>
</dbReference>
<evidence type="ECO:0000259" key="7">
    <source>
        <dbReference type="Pfam" id="PF06429"/>
    </source>
</evidence>
<comment type="similarity">
    <text evidence="2 4">Belongs to the flagella basal body rod proteins family.</text>
</comment>
<feature type="domain" description="Flagellar basal body rod protein N-terminal" evidence="6">
    <location>
        <begin position="249"/>
        <end position="279"/>
    </location>
</feature>
<evidence type="ECO:0000256" key="2">
    <source>
        <dbReference type="ARBA" id="ARBA00009677"/>
    </source>
</evidence>